<accession>A0A8X8BYC8</accession>
<name>A0A8X8BYC8_POLSE</name>
<keyword evidence="2" id="KW-1185">Reference proteome</keyword>
<protein>
    <submittedName>
        <fullName evidence="1">MCTP2 protein</fullName>
    </submittedName>
</protein>
<reference evidence="1 2" key="1">
    <citation type="journal article" date="2021" name="Cell">
        <title>Tracing the genetic footprints of vertebrate landing in non-teleost ray-finned fishes.</title>
        <authorList>
            <person name="Bi X."/>
            <person name="Wang K."/>
            <person name="Yang L."/>
            <person name="Pan H."/>
            <person name="Jiang H."/>
            <person name="Wei Q."/>
            <person name="Fang M."/>
            <person name="Yu H."/>
            <person name="Zhu C."/>
            <person name="Cai Y."/>
            <person name="He Y."/>
            <person name="Gan X."/>
            <person name="Zeng H."/>
            <person name="Yu D."/>
            <person name="Zhu Y."/>
            <person name="Jiang H."/>
            <person name="Qiu Q."/>
            <person name="Yang H."/>
            <person name="Zhang Y.E."/>
            <person name="Wang W."/>
            <person name="Zhu M."/>
            <person name="He S."/>
            <person name="Zhang G."/>
        </authorList>
    </citation>
    <scope>NUCLEOTIDE SEQUENCE [LARGE SCALE GENOMIC DNA]</scope>
    <source>
        <strain evidence="1">Bchr_013</strain>
    </source>
</reference>
<dbReference type="Proteomes" id="UP000886611">
    <property type="component" value="Unassembled WGS sequence"/>
</dbReference>
<organism evidence="1 2">
    <name type="scientific">Polypterus senegalus</name>
    <name type="common">Senegal bichir</name>
    <dbReference type="NCBI Taxonomy" id="55291"/>
    <lineage>
        <taxon>Eukaryota</taxon>
        <taxon>Metazoa</taxon>
        <taxon>Chordata</taxon>
        <taxon>Craniata</taxon>
        <taxon>Vertebrata</taxon>
        <taxon>Euteleostomi</taxon>
        <taxon>Actinopterygii</taxon>
        <taxon>Polypteriformes</taxon>
        <taxon>Polypteridae</taxon>
        <taxon>Polypterus</taxon>
    </lineage>
</organism>
<dbReference type="AlphaFoldDB" id="A0A8X8BYC8"/>
<gene>
    <name evidence="1" type="primary">Mctp2_1</name>
    <name evidence="1" type="ORF">GTO96_0006164</name>
</gene>
<sequence>MEVGRKELMAAESLLATQAMGINKFTKKLRNPYALDNNEVLDFLSRVPSDIQKSAGSHPQFLVQTGVAIKLCIATPLDNIQGALQEETPHSGNTSNTNTTLSNLQGLVPKGLSHHIKISSRTKVYMFLTQTACKLTRNRLVLMSVQVQHRTPSRR</sequence>
<feature type="non-terminal residue" evidence="1">
    <location>
        <position position="155"/>
    </location>
</feature>
<dbReference type="EMBL" id="JAATIS010000094">
    <property type="protein sequence ID" value="KAG2470517.1"/>
    <property type="molecule type" value="Genomic_DNA"/>
</dbReference>
<feature type="non-terminal residue" evidence="1">
    <location>
        <position position="1"/>
    </location>
</feature>
<evidence type="ECO:0000313" key="1">
    <source>
        <dbReference type="EMBL" id="KAG2470517.1"/>
    </source>
</evidence>
<comment type="caution">
    <text evidence="1">The sequence shown here is derived from an EMBL/GenBank/DDBJ whole genome shotgun (WGS) entry which is preliminary data.</text>
</comment>
<evidence type="ECO:0000313" key="2">
    <source>
        <dbReference type="Proteomes" id="UP000886611"/>
    </source>
</evidence>
<proteinExistence type="predicted"/>